<feature type="non-terminal residue" evidence="1">
    <location>
        <position position="193"/>
    </location>
</feature>
<organism evidence="1 2">
    <name type="scientific">Ferrimicrobium acidiphilum</name>
    <dbReference type="NCBI Taxonomy" id="121039"/>
    <lineage>
        <taxon>Bacteria</taxon>
        <taxon>Bacillati</taxon>
        <taxon>Actinomycetota</taxon>
        <taxon>Acidimicrobiia</taxon>
        <taxon>Acidimicrobiales</taxon>
        <taxon>Acidimicrobiaceae</taxon>
        <taxon>Ferrimicrobium</taxon>
    </lineage>
</organism>
<gene>
    <name evidence="1" type="ORF">AB6A68_14490</name>
</gene>
<name>A0ABV3Y6I3_9ACTN</name>
<reference evidence="1 2" key="1">
    <citation type="submission" date="2024-07" db="EMBL/GenBank/DDBJ databases">
        <title>Draft Genome Sequence of Ferrimicrobium acidiphilum Strain YE2023, Isolated from a Pulp of Bioleach Reactor.</title>
        <authorList>
            <person name="Elkina Y.A."/>
            <person name="Bulaeva A.G."/>
            <person name="Beletsky A.V."/>
            <person name="Mardanov A.V."/>
        </authorList>
    </citation>
    <scope>NUCLEOTIDE SEQUENCE [LARGE SCALE GENOMIC DNA]</scope>
    <source>
        <strain evidence="1 2">YE2023</strain>
    </source>
</reference>
<accession>A0ABV3Y6I3</accession>
<sequence>MIEFSNAKRNSIRMRPERYHADDLRRLLQQRKIATMDELKEALGSAADVTVFRKLAGLGYHTSYSHRGRYYTLDELAHFDTLGLWSFRQVFFSRFGTLVATLEELVRAAEAGYDVTEAEAVVQVGTKDALVLLVREGRLTREKVAGRFIYLSTDVPTRRAQLKARAVYDAKAGALGLGAGLRVVPDELKAAIV</sequence>
<dbReference type="EMBL" id="JBFSHR010000187">
    <property type="protein sequence ID" value="MEX6431020.1"/>
    <property type="molecule type" value="Genomic_DNA"/>
</dbReference>
<protein>
    <recommendedName>
        <fullName evidence="3">Transcriptional regulator, AbiEi antitoxin, Type IV TA system</fullName>
    </recommendedName>
</protein>
<evidence type="ECO:0000313" key="1">
    <source>
        <dbReference type="EMBL" id="MEX6431020.1"/>
    </source>
</evidence>
<evidence type="ECO:0008006" key="3">
    <source>
        <dbReference type="Google" id="ProtNLM"/>
    </source>
</evidence>
<evidence type="ECO:0000313" key="2">
    <source>
        <dbReference type="Proteomes" id="UP001560267"/>
    </source>
</evidence>
<keyword evidence="2" id="KW-1185">Reference proteome</keyword>
<proteinExistence type="predicted"/>
<comment type="caution">
    <text evidence="1">The sequence shown here is derived from an EMBL/GenBank/DDBJ whole genome shotgun (WGS) entry which is preliminary data.</text>
</comment>
<dbReference type="Proteomes" id="UP001560267">
    <property type="component" value="Unassembled WGS sequence"/>
</dbReference>